<dbReference type="GO" id="GO:0046872">
    <property type="term" value="F:metal ion binding"/>
    <property type="evidence" value="ECO:0007669"/>
    <property type="project" value="UniProtKB-KW"/>
</dbReference>
<evidence type="ECO:0000313" key="5">
    <source>
        <dbReference type="Proteomes" id="UP000799537"/>
    </source>
</evidence>
<dbReference type="GO" id="GO:0019323">
    <property type="term" value="P:pentose catabolic process"/>
    <property type="evidence" value="ECO:0007669"/>
    <property type="project" value="TreeGrafter"/>
</dbReference>
<keyword evidence="1" id="KW-0479">Metal-binding</keyword>
<dbReference type="SUPFAM" id="SSF53639">
    <property type="entry name" value="AraD/HMP-PK domain-like"/>
    <property type="match status" value="1"/>
</dbReference>
<reference evidence="4" key="1">
    <citation type="journal article" date="2020" name="Stud. Mycol.">
        <title>101 Dothideomycetes genomes: a test case for predicting lifestyles and emergence of pathogens.</title>
        <authorList>
            <person name="Haridas S."/>
            <person name="Albert R."/>
            <person name="Binder M."/>
            <person name="Bloem J."/>
            <person name="Labutti K."/>
            <person name="Salamov A."/>
            <person name="Andreopoulos B."/>
            <person name="Baker S."/>
            <person name="Barry K."/>
            <person name="Bills G."/>
            <person name="Bluhm B."/>
            <person name="Cannon C."/>
            <person name="Castanera R."/>
            <person name="Culley D."/>
            <person name="Daum C."/>
            <person name="Ezra D."/>
            <person name="Gonzalez J."/>
            <person name="Henrissat B."/>
            <person name="Kuo A."/>
            <person name="Liang C."/>
            <person name="Lipzen A."/>
            <person name="Lutzoni F."/>
            <person name="Magnuson J."/>
            <person name="Mondo S."/>
            <person name="Nolan M."/>
            <person name="Ohm R."/>
            <person name="Pangilinan J."/>
            <person name="Park H.-J."/>
            <person name="Ramirez L."/>
            <person name="Alfaro M."/>
            <person name="Sun H."/>
            <person name="Tritt A."/>
            <person name="Yoshinaga Y."/>
            <person name="Zwiers L.-H."/>
            <person name="Turgeon B."/>
            <person name="Goodwin S."/>
            <person name="Spatafora J."/>
            <person name="Crous P."/>
            <person name="Grigoriev I."/>
        </authorList>
    </citation>
    <scope>NUCLEOTIDE SEQUENCE</scope>
    <source>
        <strain evidence="4">ATCC 36951</strain>
    </source>
</reference>
<dbReference type="Proteomes" id="UP000799537">
    <property type="component" value="Unassembled WGS sequence"/>
</dbReference>
<dbReference type="GO" id="GO:0016832">
    <property type="term" value="F:aldehyde-lyase activity"/>
    <property type="evidence" value="ECO:0007669"/>
    <property type="project" value="TreeGrafter"/>
</dbReference>
<evidence type="ECO:0000256" key="1">
    <source>
        <dbReference type="ARBA" id="ARBA00022723"/>
    </source>
</evidence>
<accession>A0A6A6CDA5</accession>
<dbReference type="GeneID" id="54570678"/>
<dbReference type="PANTHER" id="PTHR22789">
    <property type="entry name" value="FUCULOSE PHOSPHATE ALDOLASE"/>
    <property type="match status" value="1"/>
</dbReference>
<proteinExistence type="predicted"/>
<dbReference type="GO" id="GO:0005829">
    <property type="term" value="C:cytosol"/>
    <property type="evidence" value="ECO:0007669"/>
    <property type="project" value="TreeGrafter"/>
</dbReference>
<keyword evidence="2" id="KW-0456">Lyase</keyword>
<evidence type="ECO:0000259" key="3">
    <source>
        <dbReference type="SMART" id="SM01007"/>
    </source>
</evidence>
<dbReference type="Gene3D" id="3.40.225.10">
    <property type="entry name" value="Class II aldolase/adducin N-terminal domain"/>
    <property type="match status" value="1"/>
</dbReference>
<sequence>MATALSTTDPVLKQAYRDFITGCHILHYHKVLDAYGHLSIRHPHNPDHFIMSRYIAPATIASENDLIEYHVSNAEPVGPTSTKGYSERCIHSEIYKRYESVNAVVHSHSPEIVPYSMSGVPLKPCFHMAGFLGTRTPVWDIAKCWQEGDERNFLVSNTRLGASLAERFEGDSISGPELAAVLMRGHGLTVQAGNVIEAVAKAVYTQTNAAIQTTALVTWSSYLGLGAHSGDVPEMAYLDEDEAEGAAELMTVSSTRAWRLWAREVEAAWLYVNSIA</sequence>
<feature type="domain" description="Class II aldolase/adducin N-terminal" evidence="3">
    <location>
        <begin position="17"/>
        <end position="213"/>
    </location>
</feature>
<dbReference type="Pfam" id="PF00596">
    <property type="entry name" value="Aldolase_II"/>
    <property type="match status" value="1"/>
</dbReference>
<evidence type="ECO:0000256" key="2">
    <source>
        <dbReference type="ARBA" id="ARBA00023239"/>
    </source>
</evidence>
<dbReference type="PANTHER" id="PTHR22789:SF0">
    <property type="entry name" value="3-OXO-TETRONATE 4-PHOSPHATE DECARBOXYLASE-RELATED"/>
    <property type="match status" value="1"/>
</dbReference>
<organism evidence="4 5">
    <name type="scientific">Zasmidium cellare ATCC 36951</name>
    <dbReference type="NCBI Taxonomy" id="1080233"/>
    <lineage>
        <taxon>Eukaryota</taxon>
        <taxon>Fungi</taxon>
        <taxon>Dikarya</taxon>
        <taxon>Ascomycota</taxon>
        <taxon>Pezizomycotina</taxon>
        <taxon>Dothideomycetes</taxon>
        <taxon>Dothideomycetidae</taxon>
        <taxon>Mycosphaerellales</taxon>
        <taxon>Mycosphaerellaceae</taxon>
        <taxon>Zasmidium</taxon>
    </lineage>
</organism>
<protein>
    <recommendedName>
        <fullName evidence="3">Class II aldolase/adducin N-terminal domain-containing protein</fullName>
    </recommendedName>
</protein>
<dbReference type="OrthoDB" id="2932980at2759"/>
<keyword evidence="5" id="KW-1185">Reference proteome</keyword>
<evidence type="ECO:0000313" key="4">
    <source>
        <dbReference type="EMBL" id="KAF2165174.1"/>
    </source>
</evidence>
<dbReference type="InterPro" id="IPR001303">
    <property type="entry name" value="Aldolase_II/adducin_N"/>
</dbReference>
<gene>
    <name evidence="4" type="ORF">M409DRAFT_67443</name>
</gene>
<dbReference type="RefSeq" id="XP_033666063.1">
    <property type="nucleotide sequence ID" value="XM_033817406.1"/>
</dbReference>
<dbReference type="EMBL" id="ML993601">
    <property type="protein sequence ID" value="KAF2165174.1"/>
    <property type="molecule type" value="Genomic_DNA"/>
</dbReference>
<dbReference type="InterPro" id="IPR050197">
    <property type="entry name" value="Aldolase_class_II_sugar_metab"/>
</dbReference>
<dbReference type="SMART" id="SM01007">
    <property type="entry name" value="Aldolase_II"/>
    <property type="match status" value="1"/>
</dbReference>
<dbReference type="AlphaFoldDB" id="A0A6A6CDA5"/>
<dbReference type="InterPro" id="IPR036409">
    <property type="entry name" value="Aldolase_II/adducin_N_sf"/>
</dbReference>
<name>A0A6A6CDA5_ZASCE</name>